<gene>
    <name evidence="1" type="ORF">H0B56_22250</name>
</gene>
<reference evidence="1 2" key="1">
    <citation type="submission" date="2020-07" db="EMBL/GenBank/DDBJ databases">
        <title>Genome of Haloechinothrix sp.</title>
        <authorList>
            <person name="Tang S.-K."/>
            <person name="Yang L."/>
            <person name="Zhu W.-Y."/>
        </authorList>
    </citation>
    <scope>NUCLEOTIDE SEQUENCE [LARGE SCALE GENOMIC DNA]</scope>
    <source>
        <strain evidence="1 2">YIM 98757</strain>
    </source>
</reference>
<protein>
    <submittedName>
        <fullName evidence="1">Uncharacterized protein</fullName>
    </submittedName>
</protein>
<name>A0A838AGR0_9PSEU</name>
<sequence length="69" mass="7678">MNGSEASVGAWAAIDGDCPIEYVVCRDEVEFRFGGREGFELFVTEQGLHRLADISAEALTAMREKTWHT</sequence>
<comment type="caution">
    <text evidence="1">The sequence shown here is derived from an EMBL/GenBank/DDBJ whole genome shotgun (WGS) entry which is preliminary data.</text>
</comment>
<organism evidence="1 2">
    <name type="scientific">Haloechinothrix aidingensis</name>
    <dbReference type="NCBI Taxonomy" id="2752311"/>
    <lineage>
        <taxon>Bacteria</taxon>
        <taxon>Bacillati</taxon>
        <taxon>Actinomycetota</taxon>
        <taxon>Actinomycetes</taxon>
        <taxon>Pseudonocardiales</taxon>
        <taxon>Pseudonocardiaceae</taxon>
        <taxon>Haloechinothrix</taxon>
    </lineage>
</organism>
<dbReference type="EMBL" id="JACCKD010000011">
    <property type="protein sequence ID" value="MBA0128277.1"/>
    <property type="molecule type" value="Genomic_DNA"/>
</dbReference>
<dbReference type="Proteomes" id="UP000582974">
    <property type="component" value="Unassembled WGS sequence"/>
</dbReference>
<proteinExistence type="predicted"/>
<dbReference type="RefSeq" id="WP_180895082.1">
    <property type="nucleotide sequence ID" value="NZ_JACCKD010000011.1"/>
</dbReference>
<dbReference type="AlphaFoldDB" id="A0A838AGR0"/>
<evidence type="ECO:0000313" key="1">
    <source>
        <dbReference type="EMBL" id="MBA0128277.1"/>
    </source>
</evidence>
<evidence type="ECO:0000313" key="2">
    <source>
        <dbReference type="Proteomes" id="UP000582974"/>
    </source>
</evidence>
<keyword evidence="2" id="KW-1185">Reference proteome</keyword>
<accession>A0A838AGR0</accession>